<dbReference type="EMBL" id="JACHWX010000001">
    <property type="protein sequence ID" value="MBB3053597.1"/>
    <property type="molecule type" value="Genomic_DNA"/>
</dbReference>
<gene>
    <name evidence="1" type="ORF">FHS11_000001</name>
</gene>
<comment type="caution">
    <text evidence="1">The sequence shown here is derived from an EMBL/GenBank/DDBJ whole genome shotgun (WGS) entry which is preliminary data.</text>
</comment>
<protein>
    <recommendedName>
        <fullName evidence="3">Gliding motility-associated C-terminal domain-containing protein</fullName>
    </recommendedName>
</protein>
<dbReference type="Proteomes" id="UP000539265">
    <property type="component" value="Unassembled WGS sequence"/>
</dbReference>
<keyword evidence="2" id="KW-1185">Reference proteome</keyword>
<feature type="non-terminal residue" evidence="1">
    <location>
        <position position="1"/>
    </location>
</feature>
<organism evidence="1 2">
    <name type="scientific">Mucilaginibacter gotjawali</name>
    <dbReference type="NCBI Taxonomy" id="1550579"/>
    <lineage>
        <taxon>Bacteria</taxon>
        <taxon>Pseudomonadati</taxon>
        <taxon>Bacteroidota</taxon>
        <taxon>Sphingobacteriia</taxon>
        <taxon>Sphingobacteriales</taxon>
        <taxon>Sphingobacteriaceae</taxon>
        <taxon>Mucilaginibacter</taxon>
    </lineage>
</organism>
<dbReference type="AlphaFoldDB" id="A0A839SAG6"/>
<dbReference type="Pfam" id="PF13585">
    <property type="entry name" value="CHU_C"/>
    <property type="match status" value="1"/>
</dbReference>
<evidence type="ECO:0000313" key="2">
    <source>
        <dbReference type="Proteomes" id="UP000539265"/>
    </source>
</evidence>
<reference evidence="1" key="1">
    <citation type="submission" date="2020-08" db="EMBL/GenBank/DDBJ databases">
        <title>Genomic Encyclopedia of Type Strains, Phase III (KMG-III): the genomes of soil and plant-associated and newly described type strains.</title>
        <authorList>
            <person name="Whitman W."/>
        </authorList>
    </citation>
    <scope>NUCLEOTIDE SEQUENCE [LARGE SCALE GENOMIC DNA]</scope>
    <source>
        <strain evidence="1">CECT 8628</strain>
    </source>
</reference>
<accession>A0A839SAG6</accession>
<sequence>YPDNKLTIMNRSGQLIFEAKGYDNSTKVFDGHSNKTGAMQLPGTYFYSLDFTVNGTAKHKTGFIVLKY</sequence>
<name>A0A839SAG6_9SPHI</name>
<proteinExistence type="predicted"/>
<dbReference type="RefSeq" id="WP_183475722.1">
    <property type="nucleotide sequence ID" value="NZ_JACHWX010000001.1"/>
</dbReference>
<evidence type="ECO:0008006" key="3">
    <source>
        <dbReference type="Google" id="ProtNLM"/>
    </source>
</evidence>
<evidence type="ECO:0000313" key="1">
    <source>
        <dbReference type="EMBL" id="MBB3053597.1"/>
    </source>
</evidence>